<reference evidence="9 10" key="1">
    <citation type="submission" date="2020-04" db="EMBL/GenBank/DDBJ databases">
        <authorList>
            <person name="Laetsch R D."/>
            <person name="Stevens L."/>
            <person name="Kumar S."/>
            <person name="Blaxter L. M."/>
        </authorList>
    </citation>
    <scope>NUCLEOTIDE SEQUENCE [LARGE SCALE GENOMIC DNA]</scope>
</reference>
<evidence type="ECO:0000256" key="5">
    <source>
        <dbReference type="ARBA" id="ARBA00022976"/>
    </source>
</evidence>
<dbReference type="Proteomes" id="UP000494206">
    <property type="component" value="Unassembled WGS sequence"/>
</dbReference>
<comment type="similarity">
    <text evidence="2">Belongs to the PEN-2 family.</text>
</comment>
<dbReference type="PANTHER" id="PTHR16318:SF0">
    <property type="entry name" value="GAMMA-SECRETASE SUBUNIT PEN-2"/>
    <property type="match status" value="1"/>
</dbReference>
<feature type="transmembrane region" description="Helical" evidence="8">
    <location>
        <begin position="12"/>
        <end position="31"/>
    </location>
</feature>
<comment type="caution">
    <text evidence="9">The sequence shown here is derived from an EMBL/GenBank/DDBJ whole genome shotgun (WGS) entry which is preliminary data.</text>
</comment>
<evidence type="ECO:0000313" key="10">
    <source>
        <dbReference type="Proteomes" id="UP000494206"/>
    </source>
</evidence>
<evidence type="ECO:0000256" key="7">
    <source>
        <dbReference type="ARBA" id="ARBA00023136"/>
    </source>
</evidence>
<keyword evidence="7 8" id="KW-0472">Membrane</keyword>
<dbReference type="PANTHER" id="PTHR16318">
    <property type="entry name" value="GAMMA-SECRETASE SUBUNIT PEN-2"/>
    <property type="match status" value="1"/>
</dbReference>
<dbReference type="Pfam" id="PF10251">
    <property type="entry name" value="PEN-2"/>
    <property type="match status" value="1"/>
</dbReference>
<organism evidence="9 10">
    <name type="scientific">Caenorhabditis bovis</name>
    <dbReference type="NCBI Taxonomy" id="2654633"/>
    <lineage>
        <taxon>Eukaryota</taxon>
        <taxon>Metazoa</taxon>
        <taxon>Ecdysozoa</taxon>
        <taxon>Nematoda</taxon>
        <taxon>Chromadorea</taxon>
        <taxon>Rhabditida</taxon>
        <taxon>Rhabditina</taxon>
        <taxon>Rhabditomorpha</taxon>
        <taxon>Rhabditoidea</taxon>
        <taxon>Rhabditidae</taxon>
        <taxon>Peloderinae</taxon>
        <taxon>Caenorhabditis</taxon>
    </lineage>
</organism>
<comment type="subcellular location">
    <subcellularLocation>
        <location evidence="1">Membrane</location>
        <topology evidence="1">Multi-pass membrane protein</topology>
    </subcellularLocation>
</comment>
<accession>A0A8S1FDQ7</accession>
<dbReference type="GO" id="GO:0007220">
    <property type="term" value="P:Notch receptor processing"/>
    <property type="evidence" value="ECO:0007669"/>
    <property type="project" value="TreeGrafter"/>
</dbReference>
<dbReference type="AlphaFoldDB" id="A0A8S1FDQ7"/>
<evidence type="ECO:0000256" key="8">
    <source>
        <dbReference type="SAM" id="Phobius"/>
    </source>
</evidence>
<evidence type="ECO:0000256" key="1">
    <source>
        <dbReference type="ARBA" id="ARBA00004141"/>
    </source>
</evidence>
<dbReference type="OrthoDB" id="524898at2759"/>
<proteinExistence type="inferred from homology"/>
<evidence type="ECO:0000313" key="9">
    <source>
        <dbReference type="EMBL" id="CAB3410603.1"/>
    </source>
</evidence>
<dbReference type="InterPro" id="IPR019379">
    <property type="entry name" value="Gamma_Secretase_Asp_P_PEN2"/>
</dbReference>
<evidence type="ECO:0000256" key="6">
    <source>
        <dbReference type="ARBA" id="ARBA00022989"/>
    </source>
</evidence>
<evidence type="ECO:0000256" key="2">
    <source>
        <dbReference type="ARBA" id="ARBA00009607"/>
    </source>
</evidence>
<keyword evidence="4 8" id="KW-0812">Transmembrane</keyword>
<evidence type="ECO:0000256" key="4">
    <source>
        <dbReference type="ARBA" id="ARBA00022692"/>
    </source>
</evidence>
<keyword evidence="5" id="KW-0914">Notch signaling pathway</keyword>
<dbReference type="GO" id="GO:0007219">
    <property type="term" value="P:Notch signaling pathway"/>
    <property type="evidence" value="ECO:0007669"/>
    <property type="project" value="UniProtKB-KW"/>
</dbReference>
<dbReference type="EMBL" id="CADEPM010000011">
    <property type="protein sequence ID" value="CAB3410603.1"/>
    <property type="molecule type" value="Genomic_DNA"/>
</dbReference>
<dbReference type="GO" id="GO:0070765">
    <property type="term" value="C:gamma-secretase complex"/>
    <property type="evidence" value="ECO:0007669"/>
    <property type="project" value="TreeGrafter"/>
</dbReference>
<sequence length="96" mass="11518">MSDEKKLDLCKKYFLIGACFLPFVWLTNFFWFFSDAFVIPRNVQRVEMRKYVVGSGIGTIFWLIIILSWEIIFQLYRDLGIEWADYLTFVFPKGRV</sequence>
<keyword evidence="10" id="KW-1185">Reference proteome</keyword>
<evidence type="ECO:0000256" key="3">
    <source>
        <dbReference type="ARBA" id="ARBA00018306"/>
    </source>
</evidence>
<protein>
    <recommendedName>
        <fullName evidence="3">Gamma-secretase subunit PEN-2</fullName>
    </recommendedName>
</protein>
<name>A0A8S1FDQ7_9PELO</name>
<gene>
    <name evidence="9" type="ORF">CBOVIS_LOCUS12107</name>
</gene>
<keyword evidence="6 8" id="KW-1133">Transmembrane helix</keyword>
<feature type="transmembrane region" description="Helical" evidence="8">
    <location>
        <begin position="51"/>
        <end position="73"/>
    </location>
</feature>